<gene>
    <name evidence="4" type="ORF">ACFSFW_08280</name>
</gene>
<proteinExistence type="predicted"/>
<protein>
    <submittedName>
        <fullName evidence="4">Gmad2 immunoglobulin-like domain-containing protein</fullName>
    </submittedName>
</protein>
<organism evidence="4 5">
    <name type="scientific">Fredinandcohnia salidurans</name>
    <dbReference type="NCBI Taxonomy" id="2595041"/>
    <lineage>
        <taxon>Bacteria</taxon>
        <taxon>Bacillati</taxon>
        <taxon>Bacillota</taxon>
        <taxon>Bacilli</taxon>
        <taxon>Bacillales</taxon>
        <taxon>Bacillaceae</taxon>
        <taxon>Fredinandcohnia</taxon>
    </lineage>
</organism>
<feature type="domain" description="Bacterial spore germination immunoglobulin-like" evidence="3">
    <location>
        <begin position="91"/>
        <end position="164"/>
    </location>
</feature>
<dbReference type="EMBL" id="JBHUEK010000010">
    <property type="protein sequence ID" value="MFD1778661.1"/>
    <property type="molecule type" value="Genomic_DNA"/>
</dbReference>
<evidence type="ECO:0000256" key="1">
    <source>
        <dbReference type="SAM" id="MobiDB-lite"/>
    </source>
</evidence>
<evidence type="ECO:0000259" key="3">
    <source>
        <dbReference type="Pfam" id="PF10648"/>
    </source>
</evidence>
<keyword evidence="2" id="KW-0732">Signal</keyword>
<dbReference type="Pfam" id="PF10648">
    <property type="entry name" value="Gmad2"/>
    <property type="match status" value="1"/>
</dbReference>
<keyword evidence="5" id="KW-1185">Reference proteome</keyword>
<evidence type="ECO:0000313" key="4">
    <source>
        <dbReference type="EMBL" id="MFD1778661.1"/>
    </source>
</evidence>
<evidence type="ECO:0000313" key="5">
    <source>
        <dbReference type="Proteomes" id="UP001597227"/>
    </source>
</evidence>
<dbReference type="InterPro" id="IPR018911">
    <property type="entry name" value="Gmad2_Ig-like_dom"/>
</dbReference>
<name>A0ABW4MMF3_9BACI</name>
<feature type="signal peptide" evidence="2">
    <location>
        <begin position="1"/>
        <end position="18"/>
    </location>
</feature>
<feature type="chain" id="PRO_5045733142" evidence="2">
    <location>
        <begin position="19"/>
        <end position="176"/>
    </location>
</feature>
<reference evidence="5" key="1">
    <citation type="journal article" date="2019" name="Int. J. Syst. Evol. Microbiol.">
        <title>The Global Catalogue of Microorganisms (GCM) 10K type strain sequencing project: providing services to taxonomists for standard genome sequencing and annotation.</title>
        <authorList>
            <consortium name="The Broad Institute Genomics Platform"/>
            <consortium name="The Broad Institute Genome Sequencing Center for Infectious Disease"/>
            <person name="Wu L."/>
            <person name="Ma J."/>
        </authorList>
    </citation>
    <scope>NUCLEOTIDE SEQUENCE [LARGE SCALE GENOMIC DNA]</scope>
    <source>
        <strain evidence="5">CCUG 15531</strain>
    </source>
</reference>
<accession>A0ABW4MMF3</accession>
<dbReference type="RefSeq" id="WP_388037055.1">
    <property type="nucleotide sequence ID" value="NZ_JBHUEK010000010.1"/>
</dbReference>
<comment type="caution">
    <text evidence="4">The sequence shown here is derived from an EMBL/GenBank/DDBJ whole genome shotgun (WGS) entry which is preliminary data.</text>
</comment>
<evidence type="ECO:0000256" key="2">
    <source>
        <dbReference type="SAM" id="SignalP"/>
    </source>
</evidence>
<feature type="compositionally biased region" description="Acidic residues" evidence="1">
    <location>
        <begin position="31"/>
        <end position="65"/>
    </location>
</feature>
<dbReference type="Proteomes" id="UP001597227">
    <property type="component" value="Unassembled WGS sequence"/>
</dbReference>
<sequence>MKKILFLITILSIATILAACNQNNESNQPNENEESNETEEQIDDNNDEASEEEENNEVDENEQGTENDVTLTNEDKVYQNKIFKDVKVTETDNEFVFTGKAQVFEGVFDYAVYDGEEKLLENHYQTVGAPSWGDFEIPIEKKLIANAKNEARFELFVYSAKDGSKENVLTIPLTNK</sequence>
<dbReference type="PROSITE" id="PS51257">
    <property type="entry name" value="PROKAR_LIPOPROTEIN"/>
    <property type="match status" value="1"/>
</dbReference>
<feature type="region of interest" description="Disordered" evidence="1">
    <location>
        <begin position="23"/>
        <end position="73"/>
    </location>
</feature>